<accession>A0ABQ9ILJ9</accession>
<dbReference type="Proteomes" id="UP001159363">
    <property type="component" value="Chromosome 1"/>
</dbReference>
<sequence length="107" mass="12384">MVKSRMKNTNSSSKRAFPKTEGLGQKYNIPLSAPLIRKKTLEMAKETGFEDFKASMGWLDKFRTRHNISYKNICGEGKCKEKMNDLCETYSEKDPFNFVSSLLYQIK</sequence>
<dbReference type="Gene3D" id="1.10.10.60">
    <property type="entry name" value="Homeodomain-like"/>
    <property type="match status" value="1"/>
</dbReference>
<comment type="caution">
    <text evidence="5">The sequence shown here is derived from an EMBL/GenBank/DDBJ whole genome shotgun (WGS) entry which is preliminary data.</text>
</comment>
<keyword evidence="2" id="KW-0238">DNA-binding</keyword>
<dbReference type="InterPro" id="IPR006600">
    <property type="entry name" value="HTH_CenpB_DNA-bd_dom"/>
</dbReference>
<gene>
    <name evidence="5" type="ORF">PR048_002939</name>
</gene>
<dbReference type="EMBL" id="JARBHB010000001">
    <property type="protein sequence ID" value="KAJ8897590.1"/>
    <property type="molecule type" value="Genomic_DNA"/>
</dbReference>
<dbReference type="SMART" id="SM00674">
    <property type="entry name" value="CENPB"/>
    <property type="match status" value="1"/>
</dbReference>
<evidence type="ECO:0000259" key="4">
    <source>
        <dbReference type="PROSITE" id="PS51253"/>
    </source>
</evidence>
<evidence type="ECO:0000313" key="6">
    <source>
        <dbReference type="Proteomes" id="UP001159363"/>
    </source>
</evidence>
<evidence type="ECO:0000256" key="1">
    <source>
        <dbReference type="ARBA" id="ARBA00004123"/>
    </source>
</evidence>
<dbReference type="PROSITE" id="PS51253">
    <property type="entry name" value="HTH_CENPB"/>
    <property type="match status" value="1"/>
</dbReference>
<dbReference type="Pfam" id="PF03221">
    <property type="entry name" value="HTH_Tnp_Tc5"/>
    <property type="match status" value="1"/>
</dbReference>
<evidence type="ECO:0000256" key="3">
    <source>
        <dbReference type="SAM" id="MobiDB-lite"/>
    </source>
</evidence>
<protein>
    <recommendedName>
        <fullName evidence="4">HTH CENPB-type domain-containing protein</fullName>
    </recommendedName>
</protein>
<evidence type="ECO:0000313" key="5">
    <source>
        <dbReference type="EMBL" id="KAJ8897590.1"/>
    </source>
</evidence>
<name>A0ABQ9ILJ9_9NEOP</name>
<feature type="domain" description="HTH CENPB-type" evidence="4">
    <location>
        <begin position="1"/>
        <end position="72"/>
    </location>
</feature>
<evidence type="ECO:0000256" key="2">
    <source>
        <dbReference type="ARBA" id="ARBA00023125"/>
    </source>
</evidence>
<dbReference type="SUPFAM" id="SSF46689">
    <property type="entry name" value="Homeodomain-like"/>
    <property type="match status" value="1"/>
</dbReference>
<reference evidence="5 6" key="1">
    <citation type="submission" date="2023-02" db="EMBL/GenBank/DDBJ databases">
        <title>LHISI_Scaffold_Assembly.</title>
        <authorList>
            <person name="Stuart O.P."/>
            <person name="Cleave R."/>
            <person name="Magrath M.J.L."/>
            <person name="Mikheyev A.S."/>
        </authorList>
    </citation>
    <scope>NUCLEOTIDE SEQUENCE [LARGE SCALE GENOMIC DNA]</scope>
    <source>
        <strain evidence="5">Daus_M_001</strain>
        <tissue evidence="5">Leg muscle</tissue>
    </source>
</reference>
<keyword evidence="6" id="KW-1185">Reference proteome</keyword>
<feature type="region of interest" description="Disordered" evidence="3">
    <location>
        <begin position="1"/>
        <end position="21"/>
    </location>
</feature>
<dbReference type="InterPro" id="IPR009057">
    <property type="entry name" value="Homeodomain-like_sf"/>
</dbReference>
<comment type="subcellular location">
    <subcellularLocation>
        <location evidence="1">Nucleus</location>
    </subcellularLocation>
</comment>
<organism evidence="5 6">
    <name type="scientific">Dryococelus australis</name>
    <dbReference type="NCBI Taxonomy" id="614101"/>
    <lineage>
        <taxon>Eukaryota</taxon>
        <taxon>Metazoa</taxon>
        <taxon>Ecdysozoa</taxon>
        <taxon>Arthropoda</taxon>
        <taxon>Hexapoda</taxon>
        <taxon>Insecta</taxon>
        <taxon>Pterygota</taxon>
        <taxon>Neoptera</taxon>
        <taxon>Polyneoptera</taxon>
        <taxon>Phasmatodea</taxon>
        <taxon>Verophasmatodea</taxon>
        <taxon>Anareolatae</taxon>
        <taxon>Phasmatidae</taxon>
        <taxon>Eurycanthinae</taxon>
        <taxon>Dryococelus</taxon>
    </lineage>
</organism>
<proteinExistence type="predicted"/>